<dbReference type="GO" id="GO:0006935">
    <property type="term" value="P:chemotaxis"/>
    <property type="evidence" value="ECO:0007669"/>
    <property type="project" value="InterPro"/>
</dbReference>
<gene>
    <name evidence="2" type="primary">frzB</name>
    <name evidence="2" type="ORF">EJ065_3682</name>
</gene>
<accession>A0A410RTI4</accession>
<proteinExistence type="predicted"/>
<name>A0A410RTI4_CORCK</name>
<dbReference type="SUPFAM" id="SSF50341">
    <property type="entry name" value="CheW-like"/>
    <property type="match status" value="1"/>
</dbReference>
<dbReference type="AlphaFoldDB" id="A0A410RTI4"/>
<dbReference type="GO" id="GO:0007165">
    <property type="term" value="P:signal transduction"/>
    <property type="evidence" value="ECO:0007669"/>
    <property type="project" value="InterPro"/>
</dbReference>
<feature type="domain" description="CheW-like" evidence="1">
    <location>
        <begin position="22"/>
        <end position="134"/>
    </location>
</feature>
<dbReference type="EMBL" id="CP034669">
    <property type="protein sequence ID" value="QAT85243.1"/>
    <property type="molecule type" value="Genomic_DNA"/>
</dbReference>
<dbReference type="Proteomes" id="UP000288758">
    <property type="component" value="Chromosome"/>
</dbReference>
<protein>
    <submittedName>
        <fullName evidence="2">Frizzy aggegation protein B</fullName>
    </submittedName>
</protein>
<dbReference type="InterPro" id="IPR002545">
    <property type="entry name" value="CheW-lke_dom"/>
</dbReference>
<organism evidence="2 3">
    <name type="scientific">Corallococcus coralloides</name>
    <name type="common">Myxococcus coralloides</name>
    <dbReference type="NCBI Taxonomy" id="184914"/>
    <lineage>
        <taxon>Bacteria</taxon>
        <taxon>Pseudomonadati</taxon>
        <taxon>Myxococcota</taxon>
        <taxon>Myxococcia</taxon>
        <taxon>Myxococcales</taxon>
        <taxon>Cystobacterineae</taxon>
        <taxon>Myxococcaceae</taxon>
        <taxon>Corallococcus</taxon>
    </lineage>
</organism>
<sequence length="140" mass="14840">MSGDVLLDEEAPGLDAEQDRAVGEVDILFFQVGDSEYGTDASSVLRIDRALPDDLTVRELGLPHKGHRALVFDTPEGEGHLKVDAVNGVRTIPLAGLRRMPAAAAAASYAVGVCLDLDEGAGRPVLLIDLAETLKTQGRH</sequence>
<dbReference type="SMART" id="SM00260">
    <property type="entry name" value="CheW"/>
    <property type="match status" value="1"/>
</dbReference>
<evidence type="ECO:0000259" key="1">
    <source>
        <dbReference type="SMART" id="SM00260"/>
    </source>
</evidence>
<dbReference type="RefSeq" id="WP_240672935.1">
    <property type="nucleotide sequence ID" value="NZ_CP034669.1"/>
</dbReference>
<reference evidence="2 3" key="1">
    <citation type="submission" date="2018-12" db="EMBL/GenBank/DDBJ databases">
        <title>Complete Genome Sequence of the Corallopyronin A producing Myxobacterium Corallococcus coralloides B035.</title>
        <authorList>
            <person name="Bouhired S.M."/>
            <person name="Rupp O."/>
            <person name="Blom J."/>
            <person name="Schaeberle T.F."/>
            <person name="Kehraus S."/>
            <person name="Schiefer A."/>
            <person name="Pfarr K."/>
            <person name="Goesmann A."/>
            <person name="Hoerauf A."/>
            <person name="Koenig G.M."/>
        </authorList>
    </citation>
    <scope>NUCLEOTIDE SEQUENCE [LARGE SCALE GENOMIC DNA]</scope>
    <source>
        <strain evidence="2 3">B035</strain>
    </source>
</reference>
<evidence type="ECO:0000313" key="3">
    <source>
        <dbReference type="Proteomes" id="UP000288758"/>
    </source>
</evidence>
<dbReference type="InterPro" id="IPR036061">
    <property type="entry name" value="CheW-like_dom_sf"/>
</dbReference>
<evidence type="ECO:0000313" key="2">
    <source>
        <dbReference type="EMBL" id="QAT85243.1"/>
    </source>
</evidence>